<dbReference type="PANTHER" id="PTHR35936:SF17">
    <property type="entry name" value="ARGININE-BINDING EXTRACELLULAR PROTEIN ARTP"/>
    <property type="match status" value="1"/>
</dbReference>
<dbReference type="EMBL" id="JAASQI010000005">
    <property type="protein sequence ID" value="NIJ58709.1"/>
    <property type="molecule type" value="Genomic_DNA"/>
</dbReference>
<accession>A0ABX0V2C4</accession>
<protein>
    <submittedName>
        <fullName evidence="4">Polar amino acid transport system substrate-binding protein</fullName>
    </submittedName>
</protein>
<keyword evidence="5" id="KW-1185">Reference proteome</keyword>
<feature type="chain" id="PRO_5046600113" evidence="2">
    <location>
        <begin position="32"/>
        <end position="296"/>
    </location>
</feature>
<dbReference type="SMART" id="SM00062">
    <property type="entry name" value="PBPb"/>
    <property type="match status" value="1"/>
</dbReference>
<keyword evidence="1 2" id="KW-0732">Signal</keyword>
<name>A0ABX0V2C4_9HYPH</name>
<feature type="signal peptide" evidence="2">
    <location>
        <begin position="1"/>
        <end position="31"/>
    </location>
</feature>
<dbReference type="RefSeq" id="WP_166953341.1">
    <property type="nucleotide sequence ID" value="NZ_JAASQI010000005.1"/>
</dbReference>
<dbReference type="InterPro" id="IPR014337">
    <property type="entry name" value="Ectoine_EhuB"/>
</dbReference>
<comment type="caution">
    <text evidence="4">The sequence shown here is derived from an EMBL/GenBank/DDBJ whole genome shotgun (WGS) entry which is preliminary data.</text>
</comment>
<sequence>MKKATFRKNAVSWKKVISCTVASLALATAFASGARALTLEEAKKQGYIRVATANEVPYGFMKEDGTAAGIGPEVAIAVLKTLGIAEINWTVTPFGTLIPGLKARRWDFVAAEQNISPERCKQVSFSEPNSSYGEGLLVKKGNPKKFTTYADVAKDPGLKVAVVSGANNIDFLRAVGVKDDQVVFIKANADALATVQSRADAYAATELTVFNLAKGREDVEQVSPFADPVVNGKPVRNYGGFSFRPEDKELRDAFNEALVAFRKTDAYRQILKTYGLSEESITAAQSVNVAELCAGK</sequence>
<evidence type="ECO:0000256" key="1">
    <source>
        <dbReference type="ARBA" id="ARBA00022729"/>
    </source>
</evidence>
<evidence type="ECO:0000313" key="5">
    <source>
        <dbReference type="Proteomes" id="UP001429580"/>
    </source>
</evidence>
<dbReference type="NCBIfam" id="TIGR02995">
    <property type="entry name" value="ectoine_ehuB"/>
    <property type="match status" value="1"/>
</dbReference>
<dbReference type="Proteomes" id="UP001429580">
    <property type="component" value="Unassembled WGS sequence"/>
</dbReference>
<dbReference type="InterPro" id="IPR001638">
    <property type="entry name" value="Solute-binding_3/MltF_N"/>
</dbReference>
<proteinExistence type="predicted"/>
<dbReference type="SUPFAM" id="SSF53850">
    <property type="entry name" value="Periplasmic binding protein-like II"/>
    <property type="match status" value="1"/>
</dbReference>
<gene>
    <name evidence="4" type="ORF">FHS82_002557</name>
</gene>
<feature type="domain" description="Solute-binding protein family 3/N-terminal" evidence="3">
    <location>
        <begin position="47"/>
        <end position="278"/>
    </location>
</feature>
<reference evidence="4 5" key="1">
    <citation type="submission" date="2020-03" db="EMBL/GenBank/DDBJ databases">
        <title>Genomic Encyclopedia of Type Strains, Phase IV (KMG-IV): sequencing the most valuable type-strain genomes for metagenomic binning, comparative biology and taxonomic classification.</title>
        <authorList>
            <person name="Goeker M."/>
        </authorList>
    </citation>
    <scope>NUCLEOTIDE SEQUENCE [LARGE SCALE GENOMIC DNA]</scope>
    <source>
        <strain evidence="4 5">DSM 103870</strain>
    </source>
</reference>
<evidence type="ECO:0000256" key="2">
    <source>
        <dbReference type="SAM" id="SignalP"/>
    </source>
</evidence>
<evidence type="ECO:0000313" key="4">
    <source>
        <dbReference type="EMBL" id="NIJ58709.1"/>
    </source>
</evidence>
<dbReference type="PANTHER" id="PTHR35936">
    <property type="entry name" value="MEMBRANE-BOUND LYTIC MUREIN TRANSGLYCOSYLASE F"/>
    <property type="match status" value="1"/>
</dbReference>
<dbReference type="Gene3D" id="3.40.190.10">
    <property type="entry name" value="Periplasmic binding protein-like II"/>
    <property type="match status" value="2"/>
</dbReference>
<dbReference type="Pfam" id="PF00497">
    <property type="entry name" value="SBP_bac_3"/>
    <property type="match status" value="1"/>
</dbReference>
<organism evidence="4 5">
    <name type="scientific">Pseudochelatococcus lubricantis</name>
    <dbReference type="NCBI Taxonomy" id="1538102"/>
    <lineage>
        <taxon>Bacteria</taxon>
        <taxon>Pseudomonadati</taxon>
        <taxon>Pseudomonadota</taxon>
        <taxon>Alphaproteobacteria</taxon>
        <taxon>Hyphomicrobiales</taxon>
        <taxon>Chelatococcaceae</taxon>
        <taxon>Pseudochelatococcus</taxon>
    </lineage>
</organism>
<evidence type="ECO:0000259" key="3">
    <source>
        <dbReference type="SMART" id="SM00062"/>
    </source>
</evidence>